<protein>
    <submittedName>
        <fullName evidence="2">Uncharacterized protein</fullName>
    </submittedName>
</protein>
<keyword evidence="1" id="KW-0812">Transmembrane</keyword>
<sequence length="133" mass="15028">MKEYKSLLIAGVSILFLLLGYIALCIFSPLSFISSSSAGFGFAFLMTFFIPIYTIIATFIYGCINSKKIMIIPILAPFAFGILLLITYPYLLSIWFYVLLYPLIAFGSGYLGVLVNKRLKRYIVDKNRTDGYK</sequence>
<organism evidence="2 3">
    <name type="scientific">Culicoidibacter larvae</name>
    <dbReference type="NCBI Taxonomy" id="2579976"/>
    <lineage>
        <taxon>Bacteria</taxon>
        <taxon>Bacillati</taxon>
        <taxon>Bacillota</taxon>
        <taxon>Culicoidibacteria</taxon>
        <taxon>Culicoidibacterales</taxon>
        <taxon>Culicoidibacteraceae</taxon>
        <taxon>Culicoidibacter</taxon>
    </lineage>
</organism>
<keyword evidence="3" id="KW-1185">Reference proteome</keyword>
<evidence type="ECO:0000313" key="3">
    <source>
        <dbReference type="Proteomes" id="UP000306912"/>
    </source>
</evidence>
<evidence type="ECO:0000256" key="1">
    <source>
        <dbReference type="SAM" id="Phobius"/>
    </source>
</evidence>
<dbReference type="EMBL" id="VBWP01000007">
    <property type="protein sequence ID" value="TLG72694.1"/>
    <property type="molecule type" value="Genomic_DNA"/>
</dbReference>
<dbReference type="Proteomes" id="UP000306912">
    <property type="component" value="Unassembled WGS sequence"/>
</dbReference>
<dbReference type="InParanoid" id="A0A5R8Q9U1"/>
<dbReference type="AlphaFoldDB" id="A0A5R8Q9U1"/>
<keyword evidence="1" id="KW-1133">Transmembrane helix</keyword>
<reference evidence="2 3" key="1">
    <citation type="submission" date="2019-05" db="EMBL/GenBank/DDBJ databases">
        <title>Culicoidintestinum kansasii gen. nov., sp. nov. from the gastrointestinal tract of the biting midge, Culicoides sonorensis.</title>
        <authorList>
            <person name="Neupane S."/>
            <person name="Ghosh A."/>
            <person name="Gunther S."/>
            <person name="Martin K."/>
            <person name="Zurek L."/>
        </authorList>
    </citation>
    <scope>NUCLEOTIDE SEQUENCE [LARGE SCALE GENOMIC DNA]</scope>
    <source>
        <strain evidence="2 3">CS-1</strain>
    </source>
</reference>
<dbReference type="RefSeq" id="WP_138191283.1">
    <property type="nucleotide sequence ID" value="NZ_VBWP01000007.1"/>
</dbReference>
<accession>A0A5R8Q9U1</accession>
<feature type="transmembrane region" description="Helical" evidence="1">
    <location>
        <begin position="69"/>
        <end position="88"/>
    </location>
</feature>
<feature type="transmembrane region" description="Helical" evidence="1">
    <location>
        <begin position="7"/>
        <end position="33"/>
    </location>
</feature>
<comment type="caution">
    <text evidence="2">The sequence shown here is derived from an EMBL/GenBank/DDBJ whole genome shotgun (WGS) entry which is preliminary data.</text>
</comment>
<feature type="transmembrane region" description="Helical" evidence="1">
    <location>
        <begin position="94"/>
        <end position="115"/>
    </location>
</feature>
<feature type="transmembrane region" description="Helical" evidence="1">
    <location>
        <begin position="39"/>
        <end position="62"/>
    </location>
</feature>
<keyword evidence="1" id="KW-0472">Membrane</keyword>
<gene>
    <name evidence="2" type="ORF">FEZ08_08255</name>
</gene>
<name>A0A5R8Q9U1_9FIRM</name>
<evidence type="ECO:0000313" key="2">
    <source>
        <dbReference type="EMBL" id="TLG72694.1"/>
    </source>
</evidence>
<proteinExistence type="predicted"/>